<proteinExistence type="predicted"/>
<organism evidence="1 2">
    <name type="scientific">Adlercreutzia caecimuris</name>
    <dbReference type="NCBI Taxonomy" id="671266"/>
    <lineage>
        <taxon>Bacteria</taxon>
        <taxon>Bacillati</taxon>
        <taxon>Actinomycetota</taxon>
        <taxon>Coriobacteriia</taxon>
        <taxon>Eggerthellales</taxon>
        <taxon>Eggerthellaceae</taxon>
        <taxon>Adlercreutzia</taxon>
    </lineage>
</organism>
<evidence type="ECO:0000313" key="2">
    <source>
        <dbReference type="Proteomes" id="UP000308978"/>
    </source>
</evidence>
<evidence type="ECO:0000313" key="1">
    <source>
        <dbReference type="EMBL" id="THG37908.1"/>
    </source>
</evidence>
<accession>A0A4S4G500</accession>
<gene>
    <name evidence="1" type="ORF">E5986_03320</name>
</gene>
<dbReference type="RefSeq" id="WP_136433333.1">
    <property type="nucleotide sequence ID" value="NZ_SSTJ01000003.1"/>
</dbReference>
<sequence length="106" mass="11990">MYQANSHMDLFRADFMYVGPERIPVGFIVPQSDDDTEKDALSFSFDDKEMADLTVGFSVPKSWLDAKDREGKNYLAYGRVEGGYHKDTEGLAVPTVRYTWLDIAVA</sequence>
<dbReference type="Proteomes" id="UP000308978">
    <property type="component" value="Unassembled WGS sequence"/>
</dbReference>
<name>A0A4S4G500_9ACTN</name>
<protein>
    <submittedName>
        <fullName evidence="1">Uncharacterized protein</fullName>
    </submittedName>
</protein>
<reference evidence="1 2" key="1">
    <citation type="submission" date="2019-04" db="EMBL/GenBank/DDBJ databases">
        <title>Microbes associate with the intestines of laboratory mice.</title>
        <authorList>
            <person name="Navarre W."/>
            <person name="Wong E."/>
            <person name="Huang K.C."/>
            <person name="Tropini C."/>
            <person name="Ng K."/>
            <person name="Yu B."/>
        </authorList>
    </citation>
    <scope>NUCLEOTIDE SEQUENCE [LARGE SCALE GENOMIC DNA]</scope>
    <source>
        <strain evidence="1 2">NM80_B27</strain>
    </source>
</reference>
<dbReference type="AlphaFoldDB" id="A0A4S4G500"/>
<dbReference type="EMBL" id="SSTJ01000003">
    <property type="protein sequence ID" value="THG37908.1"/>
    <property type="molecule type" value="Genomic_DNA"/>
</dbReference>
<comment type="caution">
    <text evidence="1">The sequence shown here is derived from an EMBL/GenBank/DDBJ whole genome shotgun (WGS) entry which is preliminary data.</text>
</comment>